<dbReference type="GO" id="GO:0016706">
    <property type="term" value="F:2-oxoglutarate-dependent dioxygenase activity"/>
    <property type="evidence" value="ECO:0007669"/>
    <property type="project" value="UniProtKB-ARBA"/>
</dbReference>
<dbReference type="EMBL" id="QGDT01000004">
    <property type="protein sequence ID" value="PWJ58157.1"/>
    <property type="molecule type" value="Genomic_DNA"/>
</dbReference>
<dbReference type="SUPFAM" id="SSF51197">
    <property type="entry name" value="Clavaminate synthase-like"/>
    <property type="match status" value="1"/>
</dbReference>
<name>A0A316B6D6_9BACT</name>
<comment type="caution">
    <text evidence="1">The sequence shown here is derived from an EMBL/GenBank/DDBJ whole genome shotgun (WGS) entry which is preliminary data.</text>
</comment>
<dbReference type="OrthoDB" id="9814777at2"/>
<evidence type="ECO:0000313" key="1">
    <source>
        <dbReference type="EMBL" id="PWJ58157.1"/>
    </source>
</evidence>
<dbReference type="Pfam" id="PF05721">
    <property type="entry name" value="PhyH"/>
    <property type="match status" value="1"/>
</dbReference>
<dbReference type="GO" id="GO:0005506">
    <property type="term" value="F:iron ion binding"/>
    <property type="evidence" value="ECO:0007669"/>
    <property type="project" value="UniProtKB-ARBA"/>
</dbReference>
<evidence type="ECO:0000313" key="2">
    <source>
        <dbReference type="Proteomes" id="UP000245880"/>
    </source>
</evidence>
<dbReference type="PANTHER" id="PTHR20883:SF46">
    <property type="entry name" value="PHYTANOYL-COA HYDROXYLASE"/>
    <property type="match status" value="1"/>
</dbReference>
<protein>
    <submittedName>
        <fullName evidence="1">Phytanoyl-CoA hydroxylase</fullName>
    </submittedName>
</protein>
<proteinExistence type="predicted"/>
<dbReference type="RefSeq" id="WP_109674048.1">
    <property type="nucleotide sequence ID" value="NZ_QGDT01000004.1"/>
</dbReference>
<dbReference type="PANTHER" id="PTHR20883">
    <property type="entry name" value="PHYTANOYL-COA DIOXYGENASE DOMAIN CONTAINING 1"/>
    <property type="match status" value="1"/>
</dbReference>
<accession>A0A316B6D6</accession>
<reference evidence="1 2" key="1">
    <citation type="submission" date="2018-03" db="EMBL/GenBank/DDBJ databases">
        <title>Genomic Encyclopedia of Archaeal and Bacterial Type Strains, Phase II (KMG-II): from individual species to whole genera.</title>
        <authorList>
            <person name="Goeker M."/>
        </authorList>
    </citation>
    <scope>NUCLEOTIDE SEQUENCE [LARGE SCALE GENOMIC DNA]</scope>
    <source>
        <strain evidence="1 2">DSM 100346</strain>
    </source>
</reference>
<sequence length="246" mass="28144">MDLKALKGEFDRNGYVMLSQFISEDRSRELQAKVEEFIRVSVPTMPPEHVFYENDQDNTSLKQLFHLSDYDPYFHQLIHGSIFEELAEVLLGEKMKKRFVEYFNKPARSGKPTPPHQDGYYFKLTPPQAITFWIPLEEVNQENGCLRYVKGSHLHGLRPHGRTATLGFSQGITDYGIPSDLTYEAPMPVDVGDVLVHHAMTIHRADQNKSLTRSRRVLALVYFGASAVEDIVSKADYQKELLAAKK</sequence>
<dbReference type="InterPro" id="IPR008775">
    <property type="entry name" value="Phytyl_CoA_dOase-like"/>
</dbReference>
<dbReference type="Proteomes" id="UP000245880">
    <property type="component" value="Unassembled WGS sequence"/>
</dbReference>
<dbReference type="AlphaFoldDB" id="A0A316B6D6"/>
<dbReference type="Gene3D" id="2.60.120.620">
    <property type="entry name" value="q2cbj1_9rhob like domain"/>
    <property type="match status" value="1"/>
</dbReference>
<gene>
    <name evidence="1" type="ORF">CLV98_10414</name>
</gene>
<organism evidence="1 2">
    <name type="scientific">Dyadobacter jejuensis</name>
    <dbReference type="NCBI Taxonomy" id="1082580"/>
    <lineage>
        <taxon>Bacteria</taxon>
        <taxon>Pseudomonadati</taxon>
        <taxon>Bacteroidota</taxon>
        <taxon>Cytophagia</taxon>
        <taxon>Cytophagales</taxon>
        <taxon>Spirosomataceae</taxon>
        <taxon>Dyadobacter</taxon>
    </lineage>
</organism>
<keyword evidence="2" id="KW-1185">Reference proteome</keyword>